<proteinExistence type="inferred from homology"/>
<dbReference type="PANTHER" id="PTHR30346:SF0">
    <property type="entry name" value="HCA OPERON TRANSCRIPTIONAL ACTIVATOR HCAR"/>
    <property type="match status" value="1"/>
</dbReference>
<name>A0ABY7AAL6_9FIRM</name>
<evidence type="ECO:0000256" key="1">
    <source>
        <dbReference type="ARBA" id="ARBA00009437"/>
    </source>
</evidence>
<dbReference type="InterPro" id="IPR036388">
    <property type="entry name" value="WH-like_DNA-bd_sf"/>
</dbReference>
<evidence type="ECO:0000313" key="7">
    <source>
        <dbReference type="Proteomes" id="UP001163115"/>
    </source>
</evidence>
<dbReference type="PRINTS" id="PR00039">
    <property type="entry name" value="HTHLYSR"/>
</dbReference>
<accession>A0ABY7AAL6</accession>
<dbReference type="Gene3D" id="3.40.190.290">
    <property type="match status" value="1"/>
</dbReference>
<keyword evidence="7" id="KW-1185">Reference proteome</keyword>
<dbReference type="CDD" id="cd05466">
    <property type="entry name" value="PBP2_LTTR_substrate"/>
    <property type="match status" value="1"/>
</dbReference>
<evidence type="ECO:0000256" key="2">
    <source>
        <dbReference type="ARBA" id="ARBA00023015"/>
    </source>
</evidence>
<evidence type="ECO:0000256" key="4">
    <source>
        <dbReference type="ARBA" id="ARBA00023163"/>
    </source>
</evidence>
<protein>
    <submittedName>
        <fullName evidence="6">LysR family transcriptional regulator</fullName>
    </submittedName>
</protein>
<dbReference type="SUPFAM" id="SSF46785">
    <property type="entry name" value="Winged helix' DNA-binding domain"/>
    <property type="match status" value="1"/>
</dbReference>
<comment type="similarity">
    <text evidence="1">Belongs to the LysR transcriptional regulatory family.</text>
</comment>
<keyword evidence="3" id="KW-0238">DNA-binding</keyword>
<feature type="domain" description="HTH lysR-type" evidence="5">
    <location>
        <begin position="1"/>
        <end position="58"/>
    </location>
</feature>
<dbReference type="SUPFAM" id="SSF53850">
    <property type="entry name" value="Periplasmic binding protein-like II"/>
    <property type="match status" value="1"/>
</dbReference>
<dbReference type="RefSeq" id="WP_268115078.1">
    <property type="nucleotide sequence ID" value="NZ_CP113524.1"/>
</dbReference>
<dbReference type="Pfam" id="PF00126">
    <property type="entry name" value="HTH_1"/>
    <property type="match status" value="1"/>
</dbReference>
<organism evidence="6 7">
    <name type="scientific">Lacrimispora xylanolytica</name>
    <dbReference type="NCBI Taxonomy" id="29375"/>
    <lineage>
        <taxon>Bacteria</taxon>
        <taxon>Bacillati</taxon>
        <taxon>Bacillota</taxon>
        <taxon>Clostridia</taxon>
        <taxon>Lachnospirales</taxon>
        <taxon>Lachnospiraceae</taxon>
        <taxon>Lacrimispora</taxon>
    </lineage>
</organism>
<evidence type="ECO:0000256" key="3">
    <source>
        <dbReference type="ARBA" id="ARBA00023125"/>
    </source>
</evidence>
<dbReference type="PROSITE" id="PS50931">
    <property type="entry name" value="HTH_LYSR"/>
    <property type="match status" value="1"/>
</dbReference>
<reference evidence="6" key="1">
    <citation type="submission" date="2022-11" db="EMBL/GenBank/DDBJ databases">
        <title>Lacrimispora xylanolytica sy1, complete genome.</title>
        <authorList>
            <person name="Choi S."/>
        </authorList>
    </citation>
    <scope>NUCLEOTIDE SEQUENCE</scope>
    <source>
        <strain evidence="6">Sy1</strain>
    </source>
</reference>
<dbReference type="Gene3D" id="1.10.10.10">
    <property type="entry name" value="Winged helix-like DNA-binding domain superfamily/Winged helix DNA-binding domain"/>
    <property type="match status" value="1"/>
</dbReference>
<keyword evidence="2" id="KW-0805">Transcription regulation</keyword>
<dbReference type="InterPro" id="IPR005119">
    <property type="entry name" value="LysR_subst-bd"/>
</dbReference>
<sequence length="308" mass="35864">MEIKQLEYFVATADHGSLNKAAEYLYTSQPNVSKVIANLEKELGVLLFERNSRGIKITEQGNLLYTYALSILKNSNMIQVLVKKQAETYFCVSGYQSSILTRLVADLYVAHKDKGIKFGYREGTVEEITDHVSEHLSEIGIVYLAHSQLPCFHHIMWHKKLEYHPLGDRGIRIYMGNQHPWYHRDSIEFDELKELKFMEGTEDFFAMEHHIDRISIGAMQMENRNNAVYTNSDYMIHNMLKHTDVCCMGIDFVSKDYEAQGIKALKVNDCERFLTIGYVKQKKKELSMEAKYYIEELKKKLSEYNDLL</sequence>
<evidence type="ECO:0000259" key="5">
    <source>
        <dbReference type="PROSITE" id="PS50931"/>
    </source>
</evidence>
<dbReference type="PANTHER" id="PTHR30346">
    <property type="entry name" value="TRANSCRIPTIONAL DUAL REGULATOR HCAR-RELATED"/>
    <property type="match status" value="1"/>
</dbReference>
<evidence type="ECO:0000313" key="6">
    <source>
        <dbReference type="EMBL" id="WAJ23724.1"/>
    </source>
</evidence>
<gene>
    <name evidence="6" type="ORF">OW255_19560</name>
</gene>
<dbReference type="EMBL" id="CP113524">
    <property type="protein sequence ID" value="WAJ23724.1"/>
    <property type="molecule type" value="Genomic_DNA"/>
</dbReference>
<dbReference type="InterPro" id="IPR036390">
    <property type="entry name" value="WH_DNA-bd_sf"/>
</dbReference>
<dbReference type="InterPro" id="IPR000847">
    <property type="entry name" value="LysR_HTH_N"/>
</dbReference>
<keyword evidence="4" id="KW-0804">Transcription</keyword>
<dbReference type="Proteomes" id="UP001163115">
    <property type="component" value="Chromosome"/>
</dbReference>
<dbReference type="Pfam" id="PF03466">
    <property type="entry name" value="LysR_substrate"/>
    <property type="match status" value="1"/>
</dbReference>